<evidence type="ECO:0000259" key="3">
    <source>
        <dbReference type="Pfam" id="PF20434"/>
    </source>
</evidence>
<organism evidence="4 5">
    <name type="scientific">Paracoccus albicereus</name>
    <dbReference type="NCBI Taxonomy" id="2922394"/>
    <lineage>
        <taxon>Bacteria</taxon>
        <taxon>Pseudomonadati</taxon>
        <taxon>Pseudomonadota</taxon>
        <taxon>Alphaproteobacteria</taxon>
        <taxon>Rhodobacterales</taxon>
        <taxon>Paracoccaceae</taxon>
        <taxon>Paracoccus</taxon>
    </lineage>
</organism>
<dbReference type="PANTHER" id="PTHR48081:SF33">
    <property type="entry name" value="KYNURENINE FORMAMIDASE"/>
    <property type="match status" value="1"/>
</dbReference>
<evidence type="ECO:0000313" key="5">
    <source>
        <dbReference type="Proteomes" id="UP001203945"/>
    </source>
</evidence>
<sequence>MRILPAPFRLFALGLAALALSACSGAQVLNTLTTASGVTIERDVRYGPEARQAYDLYRPENGEPKGAIVYYYGGSWDTGSRDMYRFLGTTLAKRGYVVAVPDYRLYPEVTFPAFVEDGALAFRAVRERMGADLPMFVMGHSAGAYIGGMLAFAPRYLQAQGMSPCGDVAGFIGISGPYDFRISGRYDPMFPQDSRDISQVLPFAKDGQHPPSLLIHGTSDKTVEPRQTRDLAEALQRSGDSAELQMVEGAGHIDIIGAIAWPLRFTAPTLDLVTEFADGIAADSPGCG</sequence>
<name>A0ABT1MTB6_9RHOB</name>
<dbReference type="Proteomes" id="UP001203945">
    <property type="component" value="Unassembled WGS sequence"/>
</dbReference>
<feature type="signal peptide" evidence="2">
    <location>
        <begin position="1"/>
        <end position="26"/>
    </location>
</feature>
<evidence type="ECO:0000256" key="2">
    <source>
        <dbReference type="SAM" id="SignalP"/>
    </source>
</evidence>
<keyword evidence="5" id="KW-1185">Reference proteome</keyword>
<comment type="caution">
    <text evidence="4">The sequence shown here is derived from an EMBL/GenBank/DDBJ whole genome shotgun (WGS) entry which is preliminary data.</text>
</comment>
<keyword evidence="1 4" id="KW-0378">Hydrolase</keyword>
<dbReference type="SUPFAM" id="SSF53474">
    <property type="entry name" value="alpha/beta-Hydrolases"/>
    <property type="match status" value="1"/>
</dbReference>
<gene>
    <name evidence="4" type="ORF">MLD63_14160</name>
</gene>
<dbReference type="EMBL" id="JAKZEU010000005">
    <property type="protein sequence ID" value="MCQ0971565.1"/>
    <property type="molecule type" value="Genomic_DNA"/>
</dbReference>
<dbReference type="InterPro" id="IPR029058">
    <property type="entry name" value="AB_hydrolase_fold"/>
</dbReference>
<keyword evidence="2" id="KW-0732">Signal</keyword>
<reference evidence="4 5" key="1">
    <citation type="submission" date="2022-03" db="EMBL/GenBank/DDBJ databases">
        <authorList>
            <person name="He Y."/>
        </authorList>
    </citation>
    <scope>NUCLEOTIDE SEQUENCE [LARGE SCALE GENOMIC DNA]</scope>
    <source>
        <strain evidence="4 5">TK19116</strain>
    </source>
</reference>
<dbReference type="PANTHER" id="PTHR48081">
    <property type="entry name" value="AB HYDROLASE SUPERFAMILY PROTEIN C4A8.06C"/>
    <property type="match status" value="1"/>
</dbReference>
<dbReference type="GO" id="GO:0016787">
    <property type="term" value="F:hydrolase activity"/>
    <property type="evidence" value="ECO:0007669"/>
    <property type="project" value="UniProtKB-KW"/>
</dbReference>
<accession>A0ABT1MTB6</accession>
<dbReference type="Pfam" id="PF20434">
    <property type="entry name" value="BD-FAE"/>
    <property type="match status" value="1"/>
</dbReference>
<feature type="domain" description="BD-FAE-like" evidence="3">
    <location>
        <begin position="55"/>
        <end position="235"/>
    </location>
</feature>
<dbReference type="Gene3D" id="3.40.50.1820">
    <property type="entry name" value="alpha/beta hydrolase"/>
    <property type="match status" value="1"/>
</dbReference>
<dbReference type="RefSeq" id="WP_255330574.1">
    <property type="nucleotide sequence ID" value="NZ_JAKZEU010000005.1"/>
</dbReference>
<dbReference type="InterPro" id="IPR049492">
    <property type="entry name" value="BD-FAE-like_dom"/>
</dbReference>
<evidence type="ECO:0000256" key="1">
    <source>
        <dbReference type="ARBA" id="ARBA00022801"/>
    </source>
</evidence>
<dbReference type="InterPro" id="IPR050300">
    <property type="entry name" value="GDXG_lipolytic_enzyme"/>
</dbReference>
<protein>
    <submittedName>
        <fullName evidence="4">Alpha/beta hydrolase</fullName>
    </submittedName>
</protein>
<dbReference type="PROSITE" id="PS51257">
    <property type="entry name" value="PROKAR_LIPOPROTEIN"/>
    <property type="match status" value="1"/>
</dbReference>
<proteinExistence type="predicted"/>
<feature type="chain" id="PRO_5045091710" evidence="2">
    <location>
        <begin position="27"/>
        <end position="288"/>
    </location>
</feature>
<evidence type="ECO:0000313" key="4">
    <source>
        <dbReference type="EMBL" id="MCQ0971565.1"/>
    </source>
</evidence>